<comment type="caution">
    <text evidence="2">The sequence shown here is derived from an EMBL/GenBank/DDBJ whole genome shotgun (WGS) entry which is preliminary data.</text>
</comment>
<sequence>MLEAFTAITTSITAILSVYIAFKSHRTTINEKKIEKDEFSIKLMDLHKSKNSHYFNIIFVLSMLETPINEPKKIYKYIEQKDIYDHTVQYVRNTEKFKEERIEQLSLEDTERLSESISQSLHLLAQIGLLNEYITDDNLRSAMLKQYPKEEDIYQEQNKKIITAAKDLLDIF</sequence>
<reference evidence="2 3" key="1">
    <citation type="submission" date="2024-05" db="EMBL/GenBank/DDBJ databases">
        <title>Genomic Encyclopedia of Type Strains, Phase IV (KMG-IV): sequencing the most valuable type-strain genomes for metagenomic binning, comparative biology and taxonomic classification.</title>
        <authorList>
            <person name="Goeker M."/>
        </authorList>
    </citation>
    <scope>NUCLEOTIDE SEQUENCE [LARGE SCALE GENOMIC DNA]</scope>
    <source>
        <strain evidence="2 3">DSM 25286</strain>
    </source>
</reference>
<keyword evidence="1" id="KW-0812">Transmembrane</keyword>
<evidence type="ECO:0000313" key="2">
    <source>
        <dbReference type="EMBL" id="MET3110750.1"/>
    </source>
</evidence>
<name>A0ABV2E8K9_9STAP</name>
<keyword evidence="3" id="KW-1185">Reference proteome</keyword>
<evidence type="ECO:0000313" key="3">
    <source>
        <dbReference type="Proteomes" id="UP001549019"/>
    </source>
</evidence>
<keyword evidence="1" id="KW-0472">Membrane</keyword>
<feature type="transmembrane region" description="Helical" evidence="1">
    <location>
        <begin position="6"/>
        <end position="22"/>
    </location>
</feature>
<dbReference type="Proteomes" id="UP001549019">
    <property type="component" value="Unassembled WGS sequence"/>
</dbReference>
<protein>
    <submittedName>
        <fullName evidence="2">Oligoribonuclease NrnB/cAMP/cGMP phosphodiesterase (DHH superfamily)</fullName>
    </submittedName>
</protein>
<keyword evidence="1" id="KW-1133">Transmembrane helix</keyword>
<organism evidence="2 3">
    <name type="scientific">Salinicoccus halitifaciens</name>
    <dbReference type="NCBI Taxonomy" id="1073415"/>
    <lineage>
        <taxon>Bacteria</taxon>
        <taxon>Bacillati</taxon>
        <taxon>Bacillota</taxon>
        <taxon>Bacilli</taxon>
        <taxon>Bacillales</taxon>
        <taxon>Staphylococcaceae</taxon>
        <taxon>Salinicoccus</taxon>
    </lineage>
</organism>
<gene>
    <name evidence="2" type="ORF">ABHD89_001152</name>
</gene>
<dbReference type="RefSeq" id="WP_230821623.1">
    <property type="nucleotide sequence ID" value="NZ_JAJNCU010000003.1"/>
</dbReference>
<evidence type="ECO:0000256" key="1">
    <source>
        <dbReference type="SAM" id="Phobius"/>
    </source>
</evidence>
<proteinExistence type="predicted"/>
<accession>A0ABV2E8K9</accession>
<dbReference type="EMBL" id="JBDZDV010000002">
    <property type="protein sequence ID" value="MET3110750.1"/>
    <property type="molecule type" value="Genomic_DNA"/>
</dbReference>